<keyword evidence="3" id="KW-1185">Reference proteome</keyword>
<keyword evidence="1" id="KW-0472">Membrane</keyword>
<sequence length="72" mass="6859">MSTGRVVFAAALVAAAWTTAVGGIIVAGAAKADAAWLKSGPGRGFAAAGMLPATGVVQGAVFTVPVTVTVSS</sequence>
<reference evidence="2 3" key="1">
    <citation type="submission" date="2024-05" db="EMBL/GenBank/DDBJ databases">
        <authorList>
            <person name="Zhao H."/>
            <person name="Xu Y."/>
            <person name="Lin S."/>
            <person name="Spain J.C."/>
            <person name="Zhou N.-Y."/>
        </authorList>
    </citation>
    <scope>NUCLEOTIDE SEQUENCE [LARGE SCALE GENOMIC DNA]</scope>
    <source>
        <strain evidence="2 3">NEAU-NG30</strain>
    </source>
</reference>
<accession>A0ABV0LCY6</accession>
<proteinExistence type="predicted"/>
<gene>
    <name evidence="2" type="ORF">ABJI51_13800</name>
</gene>
<evidence type="ECO:0000256" key="1">
    <source>
        <dbReference type="SAM" id="Phobius"/>
    </source>
</evidence>
<dbReference type="Proteomes" id="UP001440984">
    <property type="component" value="Unassembled WGS sequence"/>
</dbReference>
<protein>
    <submittedName>
        <fullName evidence="2">Uncharacterized protein</fullName>
    </submittedName>
</protein>
<keyword evidence="1" id="KW-1133">Transmembrane helix</keyword>
<dbReference type="EMBL" id="JBDZYD010000004">
    <property type="protein sequence ID" value="MEQ0560157.1"/>
    <property type="molecule type" value="Genomic_DNA"/>
</dbReference>
<organism evidence="2 3">
    <name type="scientific">Amycolatopsis melonis</name>
    <dbReference type="NCBI Taxonomy" id="3156488"/>
    <lineage>
        <taxon>Bacteria</taxon>
        <taxon>Bacillati</taxon>
        <taxon>Actinomycetota</taxon>
        <taxon>Actinomycetes</taxon>
        <taxon>Pseudonocardiales</taxon>
        <taxon>Pseudonocardiaceae</taxon>
        <taxon>Amycolatopsis</taxon>
    </lineage>
</organism>
<name>A0ABV0LCY6_9PSEU</name>
<evidence type="ECO:0000313" key="2">
    <source>
        <dbReference type="EMBL" id="MEQ0560157.1"/>
    </source>
</evidence>
<keyword evidence="1" id="KW-0812">Transmembrane</keyword>
<evidence type="ECO:0000313" key="3">
    <source>
        <dbReference type="Proteomes" id="UP001440984"/>
    </source>
</evidence>
<feature type="transmembrane region" description="Helical" evidence="1">
    <location>
        <begin position="44"/>
        <end position="68"/>
    </location>
</feature>
<dbReference type="RefSeq" id="WP_348950776.1">
    <property type="nucleotide sequence ID" value="NZ_JBDZYD010000004.1"/>
</dbReference>
<comment type="caution">
    <text evidence="2">The sequence shown here is derived from an EMBL/GenBank/DDBJ whole genome shotgun (WGS) entry which is preliminary data.</text>
</comment>